<proteinExistence type="predicted"/>
<sequence>MEFPGLRDLTAGKKILAENFANWTSGNEIIDNFIQEKQLDYRNFDKAVFEWIPYNELIGIKEIGKGCFATAIWKKGPLFHYKNENEWVKKSYEFVTLKFLYDIQHITDELNKIESYSKYDVIVFGISQNPDTEVYLLVFNDICFDRYCKKCGNEYDNICYKWCKECQINQLKNDFTNWTSGNIKLDDFIQKMQLKIYEYNILFEWIPYNEFIIIEGLENYTLAIWKKDSLYYDKMYNKLERRSNKKVYLKSLYNSQEITDEFLHEIESYLKNNEIFGISQNPDTEVYLLVFNDIYFGHYCERCGNKYDNSFNIWCKECQINQLKNDFTNWTSGNIKIDDFIQKRQLKIMNYDDTIFKWIPYNEFIIIEELEHYTSAIWKKGPLYYDKKDKKLIRKSNEKVYLKYLYNSQEITDEFSNEVESYLKNKEIFGISQNPDTKVYILVFYNEYLIHYCEKCGNKYDDEEYKRRKWCKKCQINQLKNDFTNWTSGNIKLDDFIQKMQLKFNIQSRTFEWISYNEFIIIKELEYYTLAIWEKGPLYYNKYDKKLVRKSNEKVYLKSLYNSQEITDEFSNEVESYLKNDVILGISQNPDTEVYLFVFNDIYFNYYCEKCGNEYDNSSYKWCKECQINQLKNNFSDWTSGNIKIDDFIQKMQLKINGCHNEIFEWIPYNEFIEIEEIGNNDLATAIWKDGPLYYSSIRRSYDREINKKVILKYLCNSQNVSHLFLSEVIYSVEENYGITQNLNTKDYMLVCKIEYYCENCGKKYNNQFEINNKICISCQTNHENKKINDLIQEIKLNIDRDVKQNDIMFEWIPYAQFNDIKEIGKGGFSTVYLAIWKDGLLSYHSGWRRQPNTKVALKCLNNSQNFLDEFINEVKAYTNQKIDNILKIYGISQNTNTKEYIMVLEYAEGDFNSYLKDKCEDFDWYNGLSMLTIAIEGLNKIHQKQMVHRDFHIGNILIRKLHGYKSISSACISDMGLCRKINDINETSIYGVMPYVAPEVLKGNPYTQAADIYSFGMIMYVIATGKQPFANCAHDEVLALNICNGNRPEINDKIAPKCYIDLMKKCWDSNPDNRPNSIELKESIDLFYNSLYRLNQHFEISIEKEQLVDREIEKQFNKTQEYRKENFLSIKNNQLTSHTQAIYTSRLLNSFTKDLPKYEDNFNSNTVEITDFTK</sequence>
<dbReference type="SUPFAM" id="SSF56112">
    <property type="entry name" value="Protein kinase-like (PK-like)"/>
    <property type="match status" value="1"/>
</dbReference>
<feature type="domain" description="Protein kinase" evidence="1">
    <location>
        <begin position="818"/>
        <end position="1089"/>
    </location>
</feature>
<dbReference type="AlphaFoldDB" id="A0A015IE99"/>
<dbReference type="InterPro" id="IPR011009">
    <property type="entry name" value="Kinase-like_dom_sf"/>
</dbReference>
<gene>
    <name evidence="2" type="ORF">RirG_254490</name>
</gene>
<dbReference type="OrthoDB" id="10252171at2759"/>
<dbReference type="PROSITE" id="PS50011">
    <property type="entry name" value="PROTEIN_KINASE_DOM"/>
    <property type="match status" value="1"/>
</dbReference>
<dbReference type="PANTHER" id="PTHR44329">
    <property type="entry name" value="SERINE/THREONINE-PROTEIN KINASE TNNI3K-RELATED"/>
    <property type="match status" value="1"/>
</dbReference>
<dbReference type="Proteomes" id="UP000022910">
    <property type="component" value="Unassembled WGS sequence"/>
</dbReference>
<name>A0A015IE99_RHIIW</name>
<accession>A0A015IE99</accession>
<evidence type="ECO:0000313" key="2">
    <source>
        <dbReference type="EMBL" id="EXX52270.1"/>
    </source>
</evidence>
<dbReference type="Pfam" id="PF07714">
    <property type="entry name" value="PK_Tyr_Ser-Thr"/>
    <property type="match status" value="1"/>
</dbReference>
<dbReference type="HOGENOM" id="CLU_000288_7_8_1"/>
<comment type="caution">
    <text evidence="2">The sequence shown here is derived from an EMBL/GenBank/DDBJ whole genome shotgun (WGS) entry which is preliminary data.</text>
</comment>
<keyword evidence="3" id="KW-1185">Reference proteome</keyword>
<dbReference type="InterPro" id="IPR051681">
    <property type="entry name" value="Ser/Thr_Kinases-Pseudokinases"/>
</dbReference>
<dbReference type="EMBL" id="JEMT01029326">
    <property type="protein sequence ID" value="EXX52270.1"/>
    <property type="molecule type" value="Genomic_DNA"/>
</dbReference>
<organism evidence="2 3">
    <name type="scientific">Rhizophagus irregularis (strain DAOM 197198w)</name>
    <name type="common">Glomus intraradices</name>
    <dbReference type="NCBI Taxonomy" id="1432141"/>
    <lineage>
        <taxon>Eukaryota</taxon>
        <taxon>Fungi</taxon>
        <taxon>Fungi incertae sedis</taxon>
        <taxon>Mucoromycota</taxon>
        <taxon>Glomeromycotina</taxon>
        <taxon>Glomeromycetes</taxon>
        <taxon>Glomerales</taxon>
        <taxon>Glomeraceae</taxon>
        <taxon>Rhizophagus</taxon>
    </lineage>
</organism>
<evidence type="ECO:0000313" key="3">
    <source>
        <dbReference type="Proteomes" id="UP000022910"/>
    </source>
</evidence>
<protein>
    <submittedName>
        <fullName evidence="2">Ste7p</fullName>
    </submittedName>
</protein>
<dbReference type="GO" id="GO:0005524">
    <property type="term" value="F:ATP binding"/>
    <property type="evidence" value="ECO:0007669"/>
    <property type="project" value="InterPro"/>
</dbReference>
<evidence type="ECO:0000259" key="1">
    <source>
        <dbReference type="PROSITE" id="PS50011"/>
    </source>
</evidence>
<dbReference type="Gene3D" id="1.10.510.10">
    <property type="entry name" value="Transferase(Phosphotransferase) domain 1"/>
    <property type="match status" value="1"/>
</dbReference>
<dbReference type="InterPro" id="IPR001245">
    <property type="entry name" value="Ser-Thr/Tyr_kinase_cat_dom"/>
</dbReference>
<dbReference type="InterPro" id="IPR000719">
    <property type="entry name" value="Prot_kinase_dom"/>
</dbReference>
<reference evidence="2 3" key="1">
    <citation type="submission" date="2014-02" db="EMBL/GenBank/DDBJ databases">
        <title>Single nucleus genome sequencing reveals high similarity among nuclei of an endomycorrhizal fungus.</title>
        <authorList>
            <person name="Lin K."/>
            <person name="Geurts R."/>
            <person name="Zhang Z."/>
            <person name="Limpens E."/>
            <person name="Saunders D.G."/>
            <person name="Mu D."/>
            <person name="Pang E."/>
            <person name="Cao H."/>
            <person name="Cha H."/>
            <person name="Lin T."/>
            <person name="Zhou Q."/>
            <person name="Shang Y."/>
            <person name="Li Y."/>
            <person name="Ivanov S."/>
            <person name="Sharma T."/>
            <person name="Velzen R.V."/>
            <person name="Ruijter N.D."/>
            <person name="Aanen D.K."/>
            <person name="Win J."/>
            <person name="Kamoun S."/>
            <person name="Bisseling T."/>
            <person name="Huang S."/>
        </authorList>
    </citation>
    <scope>NUCLEOTIDE SEQUENCE [LARGE SCALE GENOMIC DNA]</scope>
    <source>
        <strain evidence="3">DAOM197198w</strain>
    </source>
</reference>
<dbReference type="GO" id="GO:0004674">
    <property type="term" value="F:protein serine/threonine kinase activity"/>
    <property type="evidence" value="ECO:0007669"/>
    <property type="project" value="TreeGrafter"/>
</dbReference>